<reference evidence="1" key="1">
    <citation type="submission" date="2023-06" db="EMBL/GenBank/DDBJ databases">
        <title>Genomic analysis of the entomopathogenic nematode Steinernema hermaphroditum.</title>
        <authorList>
            <person name="Schwarz E.M."/>
            <person name="Heppert J.K."/>
            <person name="Baniya A."/>
            <person name="Schwartz H.T."/>
            <person name="Tan C.-H."/>
            <person name="Antoshechkin I."/>
            <person name="Sternberg P.W."/>
            <person name="Goodrich-Blair H."/>
            <person name="Dillman A.R."/>
        </authorList>
    </citation>
    <scope>NUCLEOTIDE SEQUENCE</scope>
    <source>
        <strain evidence="1">PS9179</strain>
        <tissue evidence="1">Whole animal</tissue>
    </source>
</reference>
<dbReference type="EMBL" id="JAUCMV010000003">
    <property type="protein sequence ID" value="KAK0411893.1"/>
    <property type="molecule type" value="Genomic_DNA"/>
</dbReference>
<dbReference type="Proteomes" id="UP001175271">
    <property type="component" value="Unassembled WGS sequence"/>
</dbReference>
<accession>A0AA39HTN8</accession>
<sequence>MFSLISHIHASSSFLCFEIAPNEFLSLFFSVRHFGNLFSPSLSQSKSTNQNKNRFVDGLVVGSGIACVLSAIRRLRSVVVDSALSGAGKQREVTSTLIGSHTSCDSKVVPVDSPRKRT</sequence>
<evidence type="ECO:0000313" key="2">
    <source>
        <dbReference type="Proteomes" id="UP001175271"/>
    </source>
</evidence>
<proteinExistence type="predicted"/>
<organism evidence="1 2">
    <name type="scientific">Steinernema hermaphroditum</name>
    <dbReference type="NCBI Taxonomy" id="289476"/>
    <lineage>
        <taxon>Eukaryota</taxon>
        <taxon>Metazoa</taxon>
        <taxon>Ecdysozoa</taxon>
        <taxon>Nematoda</taxon>
        <taxon>Chromadorea</taxon>
        <taxon>Rhabditida</taxon>
        <taxon>Tylenchina</taxon>
        <taxon>Panagrolaimomorpha</taxon>
        <taxon>Strongyloidoidea</taxon>
        <taxon>Steinernematidae</taxon>
        <taxon>Steinernema</taxon>
    </lineage>
</organism>
<protein>
    <submittedName>
        <fullName evidence="1">Uncharacterized protein</fullName>
    </submittedName>
</protein>
<dbReference type="AlphaFoldDB" id="A0AA39HTN8"/>
<comment type="caution">
    <text evidence="1">The sequence shown here is derived from an EMBL/GenBank/DDBJ whole genome shotgun (WGS) entry which is preliminary data.</text>
</comment>
<name>A0AA39HTN8_9BILA</name>
<keyword evidence="2" id="KW-1185">Reference proteome</keyword>
<gene>
    <name evidence="1" type="ORF">QR680_005903</name>
</gene>
<evidence type="ECO:0000313" key="1">
    <source>
        <dbReference type="EMBL" id="KAK0411893.1"/>
    </source>
</evidence>